<evidence type="ECO:0000313" key="3">
    <source>
        <dbReference type="Proteomes" id="UP000252884"/>
    </source>
</evidence>
<accession>A0A368XWJ1</accession>
<evidence type="ECO:0000256" key="1">
    <source>
        <dbReference type="SAM" id="SignalP"/>
    </source>
</evidence>
<dbReference type="EMBL" id="QPJK01000004">
    <property type="protein sequence ID" value="RCW71418.1"/>
    <property type="molecule type" value="Genomic_DNA"/>
</dbReference>
<feature type="chain" id="PRO_5017017699" description="Alpha/beta hydrolase" evidence="1">
    <location>
        <begin position="28"/>
        <end position="263"/>
    </location>
</feature>
<keyword evidence="1" id="KW-0732">Signal</keyword>
<feature type="signal peptide" evidence="1">
    <location>
        <begin position="1"/>
        <end position="27"/>
    </location>
</feature>
<sequence length="263" mass="27051">MYHRSADTALRALTLCCALACGGGAHAQGAVSRLPTREGVVTTLFWETAPEAKATVLLFPGGAGGFGKVEGGKATGGNFLVRAAPYFLANGFNVAIFGRPSDMELGWTERTGPAHMADIAKVLEAVKAKSGLPVWLVGTSRGTVSATAAAVRLRDPAIAGLVLTASVVRSSTPGAVPGQDLAAIAVPVLVYHHARDACGHCPPGDTPAILAGLTQAPVKKLMVVDGGADPQGDVCAAQHWHGFIGMERAAVGDITRWMNDPVR</sequence>
<proteinExistence type="predicted"/>
<dbReference type="RefSeq" id="WP_245965732.1">
    <property type="nucleotide sequence ID" value="NZ_QPJK01000004.1"/>
</dbReference>
<organism evidence="2 3">
    <name type="scientific">Pseudorhodoferax soli</name>
    <dbReference type="NCBI Taxonomy" id="545864"/>
    <lineage>
        <taxon>Bacteria</taxon>
        <taxon>Pseudomonadati</taxon>
        <taxon>Pseudomonadota</taxon>
        <taxon>Betaproteobacteria</taxon>
        <taxon>Burkholderiales</taxon>
        <taxon>Comamonadaceae</taxon>
    </lineage>
</organism>
<keyword evidence="3" id="KW-1185">Reference proteome</keyword>
<evidence type="ECO:0008006" key="4">
    <source>
        <dbReference type="Google" id="ProtNLM"/>
    </source>
</evidence>
<name>A0A368XWJ1_9BURK</name>
<gene>
    <name evidence="2" type="ORF">DES41_104237</name>
</gene>
<dbReference type="AlphaFoldDB" id="A0A368XWJ1"/>
<reference evidence="2 3" key="1">
    <citation type="submission" date="2018-07" db="EMBL/GenBank/DDBJ databases">
        <title>Genomic Encyclopedia of Type Strains, Phase IV (KMG-IV): sequencing the most valuable type-strain genomes for metagenomic binning, comparative biology and taxonomic classification.</title>
        <authorList>
            <person name="Goeker M."/>
        </authorList>
    </citation>
    <scope>NUCLEOTIDE SEQUENCE [LARGE SCALE GENOMIC DNA]</scope>
    <source>
        <strain evidence="2 3">DSM 21634</strain>
    </source>
</reference>
<dbReference type="Gene3D" id="3.40.50.1820">
    <property type="entry name" value="alpha/beta hydrolase"/>
    <property type="match status" value="1"/>
</dbReference>
<dbReference type="InterPro" id="IPR029058">
    <property type="entry name" value="AB_hydrolase_fold"/>
</dbReference>
<comment type="caution">
    <text evidence="2">The sequence shown here is derived from an EMBL/GenBank/DDBJ whole genome shotgun (WGS) entry which is preliminary data.</text>
</comment>
<dbReference type="Proteomes" id="UP000252884">
    <property type="component" value="Unassembled WGS sequence"/>
</dbReference>
<dbReference type="SUPFAM" id="SSF53474">
    <property type="entry name" value="alpha/beta-Hydrolases"/>
    <property type="match status" value="1"/>
</dbReference>
<protein>
    <recommendedName>
        <fullName evidence="4">Alpha/beta hydrolase</fullName>
    </recommendedName>
</protein>
<evidence type="ECO:0000313" key="2">
    <source>
        <dbReference type="EMBL" id="RCW71418.1"/>
    </source>
</evidence>